<sequence>MSYFDNKVAPKREHRLNFVGSAFGGNACELLSCAKEGCLKNKKRSFTQATACQLSLVLGMALTMPDTVFVIHGPVGCGSQIHSSNFQVNSGTKARGKIPKPLIWLSTNLTEKDIINGGESKLNKTILEADKRYKPKAIIVMNTCSPSMIGDDIDEVVRNIQKDINAKIIPMHCEGIKSPIVANAYDTYYHGVGRNLDLSKDSSGNIGENNSRFQLEGEVHKKSKIVNLFNFGSLTYPDELEIKRLLETLDLKVRVFPNFAHPNDFKKLSEAALNISLCNVHDDYFLTFLKERFNIPYFIHNMPVGIKNTSEWFIEVAKQLNLEKKAKEIVLAEEQEIFSAIEPYKKILKGKRVLVTGGVIRVVSDAELLHELGCEIVSIRAHHYDSLSTDLYTKFNEKFPDLEISVAPNQVFELINIINRYRPDICLTHAGAGVWVSKLGIPSLPLFGGPHNYFGYKGSYDVARRMTKLLRNPSFQHKLQANTDLPYKKEWYNKNPFSYIKE</sequence>
<protein>
    <submittedName>
        <fullName evidence="4">Nitrogenase iron-molybdenum cofactor biosynthesis protein NifE</fullName>
    </submittedName>
    <submittedName>
        <fullName evidence="5">Oxidoreductase/nitrogenase component 1</fullName>
    </submittedName>
</protein>
<dbReference type="KEGG" id="cpae:CPAST_c19390"/>
<evidence type="ECO:0000313" key="7">
    <source>
        <dbReference type="Proteomes" id="UP000030905"/>
    </source>
</evidence>
<dbReference type="GO" id="GO:0016163">
    <property type="term" value="F:nitrogenase activity"/>
    <property type="evidence" value="ECO:0007669"/>
    <property type="project" value="InterPro"/>
</dbReference>
<dbReference type="Gene3D" id="3.40.50.12380">
    <property type="entry name" value="Nitrogenase MoFe cofactor biosynthesis protein NifE, C-terminal"/>
    <property type="match status" value="1"/>
</dbReference>
<dbReference type="Pfam" id="PF00148">
    <property type="entry name" value="Oxidored_nitro"/>
    <property type="match status" value="1"/>
</dbReference>
<evidence type="ECO:0000256" key="2">
    <source>
        <dbReference type="RuleBase" id="RU004021"/>
    </source>
</evidence>
<dbReference type="PANTHER" id="PTHR42956">
    <property type="entry name" value="NITROGENASE IRON-MOLYBDENUM COFACTOR BIOSYNTHESIS PROTEIN NIFE"/>
    <property type="match status" value="1"/>
</dbReference>
<dbReference type="Gene3D" id="3.40.50.1980">
    <property type="entry name" value="Nitrogenase molybdenum iron protein domain"/>
    <property type="match status" value="1"/>
</dbReference>
<name>A0A0H3J3G3_CLOPA</name>
<dbReference type="Proteomes" id="UP000028042">
    <property type="component" value="Unassembled WGS sequence"/>
</dbReference>
<reference evidence="5 6" key="3">
    <citation type="journal article" name="Genome Announc.">
        <title>Improved Draft Genome Sequence of Clostridium pasteurianum Strain ATCC 6013 (DSM 525) Using a Hybrid Next-Generation Sequencing Approach.</title>
        <authorList>
            <person name="Pyne M.E."/>
            <person name="Utturkar S."/>
            <person name="Brown S.D."/>
            <person name="Moo-Young M."/>
            <person name="Chung D.A."/>
            <person name="Chou C.P."/>
        </authorList>
    </citation>
    <scope>NUCLEOTIDE SEQUENCE [LARGE SCALE GENOMIC DNA]</scope>
    <source>
        <strain evidence="5 6">ATCC 6013</strain>
    </source>
</reference>
<dbReference type="PANTHER" id="PTHR42956:SF1">
    <property type="entry name" value="NITROGENASE IRON-MOLYBDENUM COFACTOR BIOSYNTHESIS PROTEIN NIFE"/>
    <property type="match status" value="1"/>
</dbReference>
<dbReference type="AlphaFoldDB" id="A0A0H3J3G3"/>
<dbReference type="PATRIC" id="fig|1262449.3.peg.1777"/>
<proteinExistence type="inferred from homology"/>
<gene>
    <name evidence="4" type="primary">nifE6</name>
    <name evidence="4" type="ORF">CLPA_c19390</name>
    <name evidence="5" type="ORF">CP6013_01240</name>
</gene>
<dbReference type="RefSeq" id="WP_003444304.1">
    <property type="nucleotide sequence ID" value="NZ_ANZB01000004.1"/>
</dbReference>
<keyword evidence="7" id="KW-1185">Reference proteome</keyword>
<keyword evidence="1 2" id="KW-0535">Nitrogen fixation</keyword>
<dbReference type="KEGG" id="cpat:CLPA_c19390"/>
<accession>A0A0H3J3G3</accession>
<dbReference type="InterPro" id="IPR000510">
    <property type="entry name" value="Nase/OxRdtase_comp1"/>
</dbReference>
<evidence type="ECO:0000259" key="3">
    <source>
        <dbReference type="Pfam" id="PF00148"/>
    </source>
</evidence>
<dbReference type="SUPFAM" id="SSF53807">
    <property type="entry name" value="Helical backbone' metal receptor"/>
    <property type="match status" value="1"/>
</dbReference>
<dbReference type="InterPro" id="IPR000318">
    <property type="entry name" value="Nase_comp1_CS"/>
</dbReference>
<evidence type="ECO:0000313" key="5">
    <source>
        <dbReference type="EMBL" id="KRU11993.1"/>
    </source>
</evidence>
<dbReference type="eggNOG" id="COG2710">
    <property type="taxonomic scope" value="Bacteria"/>
</dbReference>
<dbReference type="GeneID" id="93074096"/>
<reference evidence="4 7" key="1">
    <citation type="journal article" date="2015" name="Genome Announc.">
        <title>Complete Genome Sequence of the Nitrogen-Fixing and Solvent-Producing Clostridium pasteurianum DSM 525.</title>
        <authorList>
            <person name="Poehlein A."/>
            <person name="Grosse-Honebrink A."/>
            <person name="Zhang Y."/>
            <person name="Minton N.P."/>
            <person name="Daniel R."/>
        </authorList>
    </citation>
    <scope>NUCLEOTIDE SEQUENCE [LARGE SCALE GENOMIC DNA]</scope>
    <source>
        <strain evidence="4">DSM 525</strain>
        <strain evidence="7">DSM 525 / ATCC 6013</strain>
    </source>
</reference>
<evidence type="ECO:0000256" key="1">
    <source>
        <dbReference type="ARBA" id="ARBA00023231"/>
    </source>
</evidence>
<evidence type="ECO:0000313" key="6">
    <source>
        <dbReference type="Proteomes" id="UP000028042"/>
    </source>
</evidence>
<dbReference type="InterPro" id="IPR049939">
    <property type="entry name" value="NifE-like"/>
</dbReference>
<evidence type="ECO:0000313" key="4">
    <source>
        <dbReference type="EMBL" id="AJA51997.1"/>
    </source>
</evidence>
<feature type="domain" description="Nitrogenase/oxidoreductase component 1" evidence="3">
    <location>
        <begin position="52"/>
        <end position="470"/>
    </location>
</feature>
<organism evidence="4 7">
    <name type="scientific">Clostridium pasteurianum DSM 525 = ATCC 6013</name>
    <dbReference type="NCBI Taxonomy" id="1262449"/>
    <lineage>
        <taxon>Bacteria</taxon>
        <taxon>Bacillati</taxon>
        <taxon>Bacillota</taxon>
        <taxon>Clostridia</taxon>
        <taxon>Eubacteriales</taxon>
        <taxon>Clostridiaceae</taxon>
        <taxon>Clostridium</taxon>
    </lineage>
</organism>
<dbReference type="EMBL" id="JPGY02000001">
    <property type="protein sequence ID" value="KRU11993.1"/>
    <property type="molecule type" value="Genomic_DNA"/>
</dbReference>
<dbReference type="PROSITE" id="PS00699">
    <property type="entry name" value="NITROGENASE_1_1"/>
    <property type="match status" value="1"/>
</dbReference>
<dbReference type="EMBL" id="CP009268">
    <property type="protein sequence ID" value="AJA51997.1"/>
    <property type="molecule type" value="Genomic_DNA"/>
</dbReference>
<dbReference type="Proteomes" id="UP000030905">
    <property type="component" value="Chromosome"/>
</dbReference>
<reference evidence="5" key="2">
    <citation type="submission" date="2015-10" db="EMBL/GenBank/DDBJ databases">
        <title>Improved Draft Genome Sequence of Clostridium pasteurianum Strain ATCC 6013 (DSM 525) Using a Hybrid Next-Generation Sequencing Approach.</title>
        <authorList>
            <person name="Pyne M.E."/>
            <person name="Utturkar S.M."/>
            <person name="Brown S.D."/>
            <person name="Moo-Young M."/>
            <person name="Chung D.A."/>
            <person name="Chou P.C."/>
        </authorList>
    </citation>
    <scope>NUCLEOTIDE SEQUENCE</scope>
    <source>
        <strain evidence="5">ATCC 6013</strain>
    </source>
</reference>
<comment type="similarity">
    <text evidence="2">Belongs to the NifD/NifK/NifE/NifN family.</text>
</comment>